<dbReference type="STRING" id="135739.BTO32_06550"/>
<comment type="caution">
    <text evidence="10">The sequence shown here is derived from an EMBL/GenBank/DDBJ whole genome shotgun (WGS) entry which is preliminary data.</text>
</comment>
<sequence length="169" mass="18239">MTTQLTIDYEVAPCSLGWFAIGTTADGLCALEFSDRAEALPSRLAERFPEATLRPRQGEPSPALARVEALLRSPRSAPDLKLDLQGTPFQKTVWQALMAIPAGSTVSYSELAKRLGKPKSARAVAGACAANRVALVVPCHRVVRNDGHLGGYRWGLERKRALLQMEAAA</sequence>
<reference evidence="10 11" key="1">
    <citation type="submission" date="2016-12" db="EMBL/GenBank/DDBJ databases">
        <title>Marinobacter lutaoensis whole genome sequencing.</title>
        <authorList>
            <person name="Verma A."/>
            <person name="Krishnamurthi S."/>
        </authorList>
    </citation>
    <scope>NUCLEOTIDE SEQUENCE [LARGE SCALE GENOMIC DNA]</scope>
    <source>
        <strain evidence="10 11">T5054</strain>
    </source>
</reference>
<dbReference type="PROSITE" id="PS00374">
    <property type="entry name" value="MGMT"/>
    <property type="match status" value="1"/>
</dbReference>
<dbReference type="SUPFAM" id="SSF53155">
    <property type="entry name" value="Methylated DNA-protein cysteine methyltransferase domain"/>
    <property type="match status" value="1"/>
</dbReference>
<dbReference type="EMBL" id="MSCW01000005">
    <property type="protein sequence ID" value="ONF44268.1"/>
    <property type="molecule type" value="Genomic_DNA"/>
</dbReference>
<dbReference type="InterPro" id="IPR014048">
    <property type="entry name" value="MethylDNA_cys_MeTrfase_DNA-bd"/>
</dbReference>
<evidence type="ECO:0000256" key="1">
    <source>
        <dbReference type="ARBA" id="ARBA00001286"/>
    </source>
</evidence>
<dbReference type="RefSeq" id="WP_076724147.1">
    <property type="nucleotide sequence ID" value="NZ_MSCW01000005.1"/>
</dbReference>
<evidence type="ECO:0000256" key="2">
    <source>
        <dbReference type="ARBA" id="ARBA00008711"/>
    </source>
</evidence>
<keyword evidence="7" id="KW-0234">DNA repair</keyword>
<dbReference type="EC" id="2.1.1.63" evidence="3"/>
<comment type="catalytic activity">
    <reaction evidence="1">
        <text>a 4-O-methyl-thymidine in DNA + L-cysteinyl-[protein] = a thymidine in DNA + S-methyl-L-cysteinyl-[protein]</text>
        <dbReference type="Rhea" id="RHEA:53428"/>
        <dbReference type="Rhea" id="RHEA-COMP:10131"/>
        <dbReference type="Rhea" id="RHEA-COMP:10132"/>
        <dbReference type="Rhea" id="RHEA-COMP:13555"/>
        <dbReference type="Rhea" id="RHEA-COMP:13556"/>
        <dbReference type="ChEBI" id="CHEBI:29950"/>
        <dbReference type="ChEBI" id="CHEBI:82612"/>
        <dbReference type="ChEBI" id="CHEBI:137386"/>
        <dbReference type="ChEBI" id="CHEBI:137387"/>
        <dbReference type="EC" id="2.1.1.63"/>
    </reaction>
</comment>
<dbReference type="OrthoDB" id="9811249at2"/>
<keyword evidence="11" id="KW-1185">Reference proteome</keyword>
<dbReference type="NCBIfam" id="TIGR00589">
    <property type="entry name" value="ogt"/>
    <property type="match status" value="1"/>
</dbReference>
<dbReference type="PANTHER" id="PTHR10815:SF14">
    <property type="entry name" value="BIFUNCTIONAL TRANSCRIPTIONAL ACTIVATOR_DNA REPAIR ENZYME ADA"/>
    <property type="match status" value="1"/>
</dbReference>
<gene>
    <name evidence="10" type="ORF">BTO32_06550</name>
</gene>
<dbReference type="CDD" id="cd06445">
    <property type="entry name" value="ATase"/>
    <property type="match status" value="1"/>
</dbReference>
<evidence type="ECO:0000259" key="9">
    <source>
        <dbReference type="Pfam" id="PF01035"/>
    </source>
</evidence>
<dbReference type="GO" id="GO:0006281">
    <property type="term" value="P:DNA repair"/>
    <property type="evidence" value="ECO:0007669"/>
    <property type="project" value="UniProtKB-KW"/>
</dbReference>
<comment type="catalytic activity">
    <reaction evidence="8">
        <text>a 6-O-methyl-2'-deoxyguanosine in DNA + L-cysteinyl-[protein] = S-methyl-L-cysteinyl-[protein] + a 2'-deoxyguanosine in DNA</text>
        <dbReference type="Rhea" id="RHEA:24000"/>
        <dbReference type="Rhea" id="RHEA-COMP:10131"/>
        <dbReference type="Rhea" id="RHEA-COMP:10132"/>
        <dbReference type="Rhea" id="RHEA-COMP:11367"/>
        <dbReference type="Rhea" id="RHEA-COMP:11368"/>
        <dbReference type="ChEBI" id="CHEBI:29950"/>
        <dbReference type="ChEBI" id="CHEBI:82612"/>
        <dbReference type="ChEBI" id="CHEBI:85445"/>
        <dbReference type="ChEBI" id="CHEBI:85448"/>
        <dbReference type="EC" id="2.1.1.63"/>
    </reaction>
</comment>
<evidence type="ECO:0000256" key="5">
    <source>
        <dbReference type="ARBA" id="ARBA00022679"/>
    </source>
</evidence>
<organism evidence="10 11">
    <name type="scientific">Marinobacter lutaoensis</name>
    <dbReference type="NCBI Taxonomy" id="135739"/>
    <lineage>
        <taxon>Bacteria</taxon>
        <taxon>Pseudomonadati</taxon>
        <taxon>Pseudomonadota</taxon>
        <taxon>Gammaproteobacteria</taxon>
        <taxon>Pseudomonadales</taxon>
        <taxon>Marinobacteraceae</taxon>
        <taxon>Marinobacter</taxon>
    </lineage>
</organism>
<dbReference type="InterPro" id="IPR036631">
    <property type="entry name" value="MGMT_N_sf"/>
</dbReference>
<dbReference type="InterPro" id="IPR036217">
    <property type="entry name" value="MethylDNA_cys_MeTrfase_DNAb"/>
</dbReference>
<feature type="domain" description="Methylated-DNA-[protein]-cysteine S-methyltransferase DNA binding" evidence="9">
    <location>
        <begin position="88"/>
        <end position="167"/>
    </location>
</feature>
<evidence type="ECO:0000313" key="11">
    <source>
        <dbReference type="Proteomes" id="UP000189339"/>
    </source>
</evidence>
<dbReference type="InterPro" id="IPR001497">
    <property type="entry name" value="MethylDNA_cys_MeTrfase_AS"/>
</dbReference>
<name>A0A1V2DUB2_9GAMM</name>
<dbReference type="SUPFAM" id="SSF46767">
    <property type="entry name" value="Methylated DNA-protein cysteine methyltransferase, C-terminal domain"/>
    <property type="match status" value="1"/>
</dbReference>
<evidence type="ECO:0000256" key="8">
    <source>
        <dbReference type="ARBA" id="ARBA00049348"/>
    </source>
</evidence>
<keyword evidence="4" id="KW-0489">Methyltransferase</keyword>
<comment type="similarity">
    <text evidence="2">Belongs to the MGMT family.</text>
</comment>
<dbReference type="GO" id="GO:0003908">
    <property type="term" value="F:methylated-DNA-[protein]-cysteine S-methyltransferase activity"/>
    <property type="evidence" value="ECO:0007669"/>
    <property type="project" value="UniProtKB-EC"/>
</dbReference>
<proteinExistence type="inferred from homology"/>
<dbReference type="PANTHER" id="PTHR10815">
    <property type="entry name" value="METHYLATED-DNA--PROTEIN-CYSTEINE METHYLTRANSFERASE"/>
    <property type="match status" value="1"/>
</dbReference>
<accession>A0A1V2DUB2</accession>
<dbReference type="Gene3D" id="1.10.10.10">
    <property type="entry name" value="Winged helix-like DNA-binding domain superfamily/Winged helix DNA-binding domain"/>
    <property type="match status" value="1"/>
</dbReference>
<protein>
    <recommendedName>
        <fullName evidence="3">methylated-DNA--[protein]-cysteine S-methyltransferase</fullName>
        <ecNumber evidence="3">2.1.1.63</ecNumber>
    </recommendedName>
</protein>
<keyword evidence="6" id="KW-0227">DNA damage</keyword>
<evidence type="ECO:0000256" key="7">
    <source>
        <dbReference type="ARBA" id="ARBA00023204"/>
    </source>
</evidence>
<evidence type="ECO:0000256" key="4">
    <source>
        <dbReference type="ARBA" id="ARBA00022603"/>
    </source>
</evidence>
<dbReference type="InterPro" id="IPR036388">
    <property type="entry name" value="WH-like_DNA-bd_sf"/>
</dbReference>
<dbReference type="GO" id="GO:0032259">
    <property type="term" value="P:methylation"/>
    <property type="evidence" value="ECO:0007669"/>
    <property type="project" value="UniProtKB-KW"/>
</dbReference>
<dbReference type="Gene3D" id="3.30.160.70">
    <property type="entry name" value="Methylated DNA-protein cysteine methyltransferase domain"/>
    <property type="match status" value="1"/>
</dbReference>
<dbReference type="AlphaFoldDB" id="A0A1V2DUB2"/>
<evidence type="ECO:0000256" key="6">
    <source>
        <dbReference type="ARBA" id="ARBA00022763"/>
    </source>
</evidence>
<dbReference type="FunFam" id="1.10.10.10:FF:000214">
    <property type="entry name" value="Methylated-DNA--protein-cysteine methyltransferase"/>
    <property type="match status" value="1"/>
</dbReference>
<dbReference type="Pfam" id="PF01035">
    <property type="entry name" value="DNA_binding_1"/>
    <property type="match status" value="1"/>
</dbReference>
<dbReference type="Proteomes" id="UP000189339">
    <property type="component" value="Unassembled WGS sequence"/>
</dbReference>
<keyword evidence="5" id="KW-0808">Transferase</keyword>
<evidence type="ECO:0000313" key="10">
    <source>
        <dbReference type="EMBL" id="ONF44268.1"/>
    </source>
</evidence>
<evidence type="ECO:0000256" key="3">
    <source>
        <dbReference type="ARBA" id="ARBA00011918"/>
    </source>
</evidence>